<keyword evidence="1" id="KW-0732">Signal</keyword>
<dbReference type="AlphaFoldDB" id="A0A9W9YR44"/>
<dbReference type="Proteomes" id="UP001163046">
    <property type="component" value="Unassembled WGS sequence"/>
</dbReference>
<feature type="chain" id="PRO_5040977995" evidence="1">
    <location>
        <begin position="24"/>
        <end position="117"/>
    </location>
</feature>
<evidence type="ECO:0000313" key="3">
    <source>
        <dbReference type="Proteomes" id="UP001163046"/>
    </source>
</evidence>
<name>A0A9W9YR44_9CNID</name>
<keyword evidence="3" id="KW-1185">Reference proteome</keyword>
<sequence length="117" mass="13340">MVTMNGMSVLFLMLVVLCMQARAGSNECDQATPINDVASHTTRTCVYNGCYGCYSTHVSTDLDTVCKDYYKNVNNYWNSYKCCVHTPDQCPETQGGQYDTPFKRFLDIARRQQQHVE</sequence>
<reference evidence="2" key="1">
    <citation type="submission" date="2023-01" db="EMBL/GenBank/DDBJ databases">
        <title>Genome assembly of the deep-sea coral Lophelia pertusa.</title>
        <authorList>
            <person name="Herrera S."/>
            <person name="Cordes E."/>
        </authorList>
    </citation>
    <scope>NUCLEOTIDE SEQUENCE</scope>
    <source>
        <strain evidence="2">USNM1676648</strain>
        <tissue evidence="2">Polyp</tissue>
    </source>
</reference>
<feature type="signal peptide" evidence="1">
    <location>
        <begin position="1"/>
        <end position="23"/>
    </location>
</feature>
<gene>
    <name evidence="2" type="ORF">OS493_019880</name>
</gene>
<evidence type="ECO:0000313" key="2">
    <source>
        <dbReference type="EMBL" id="KAJ7358975.1"/>
    </source>
</evidence>
<accession>A0A9W9YR44</accession>
<evidence type="ECO:0000256" key="1">
    <source>
        <dbReference type="SAM" id="SignalP"/>
    </source>
</evidence>
<organism evidence="2 3">
    <name type="scientific">Desmophyllum pertusum</name>
    <dbReference type="NCBI Taxonomy" id="174260"/>
    <lineage>
        <taxon>Eukaryota</taxon>
        <taxon>Metazoa</taxon>
        <taxon>Cnidaria</taxon>
        <taxon>Anthozoa</taxon>
        <taxon>Hexacorallia</taxon>
        <taxon>Scleractinia</taxon>
        <taxon>Caryophylliina</taxon>
        <taxon>Caryophylliidae</taxon>
        <taxon>Desmophyllum</taxon>
    </lineage>
</organism>
<dbReference type="EMBL" id="MU827313">
    <property type="protein sequence ID" value="KAJ7358975.1"/>
    <property type="molecule type" value="Genomic_DNA"/>
</dbReference>
<proteinExistence type="predicted"/>
<comment type="caution">
    <text evidence="2">The sequence shown here is derived from an EMBL/GenBank/DDBJ whole genome shotgun (WGS) entry which is preliminary data.</text>
</comment>
<protein>
    <submittedName>
        <fullName evidence="2">Uncharacterized protein</fullName>
    </submittedName>
</protein>